<dbReference type="InterPro" id="IPR025996">
    <property type="entry name" value="MT1864/Rv1816-like_C"/>
</dbReference>
<evidence type="ECO:0000259" key="6">
    <source>
        <dbReference type="PROSITE" id="PS50977"/>
    </source>
</evidence>
<dbReference type="InterPro" id="IPR050109">
    <property type="entry name" value="HTH-type_TetR-like_transc_reg"/>
</dbReference>
<dbReference type="PROSITE" id="PS50977">
    <property type="entry name" value="HTH_TETR_2"/>
    <property type="match status" value="1"/>
</dbReference>
<dbReference type="PANTHER" id="PTHR30055:SF243">
    <property type="entry name" value="HTH-TYPE TRANSCRIPTIONAL REGULATOR RV1816"/>
    <property type="match status" value="1"/>
</dbReference>
<dbReference type="InterPro" id="IPR001647">
    <property type="entry name" value="HTH_TetR"/>
</dbReference>
<name>A0ABP8JW83_9MICO</name>
<dbReference type="Gene3D" id="1.10.357.10">
    <property type="entry name" value="Tetracycline Repressor, domain 2"/>
    <property type="match status" value="1"/>
</dbReference>
<dbReference type="Proteomes" id="UP001500945">
    <property type="component" value="Unassembled WGS sequence"/>
</dbReference>
<dbReference type="InterPro" id="IPR009057">
    <property type="entry name" value="Homeodomain-like_sf"/>
</dbReference>
<sequence length="241" mass="25311">MTTSPAPPLTTSRRQRGRDSAVREIKAAALDELRQHGARGVTMRGVARAIDMTPSGLYRYFDDHGALLTALCVDARDSLRTALTQAQSAHPDDDPTTRWFRGSLVMRSWALDHVDEYSLVIAPRLAGIDPGHPDLMAAAERLMSVPVETVDRAIGSGDLVPAPAVPVATPTLSSSSGVTAEAWSLAVGAVSALVGAVSLEVFGPLTGAEREEAYGAYSLQVMRGMGFAGTPDTGSLVLVAS</sequence>
<evidence type="ECO:0000256" key="3">
    <source>
        <dbReference type="ARBA" id="ARBA00023163"/>
    </source>
</evidence>
<keyword evidence="2 4" id="KW-0238">DNA-binding</keyword>
<evidence type="ECO:0000313" key="7">
    <source>
        <dbReference type="EMBL" id="GAA4396960.1"/>
    </source>
</evidence>
<proteinExistence type="predicted"/>
<dbReference type="InterPro" id="IPR036271">
    <property type="entry name" value="Tet_transcr_reg_TetR-rel_C_sf"/>
</dbReference>
<keyword evidence="8" id="KW-1185">Reference proteome</keyword>
<dbReference type="PANTHER" id="PTHR30055">
    <property type="entry name" value="HTH-TYPE TRANSCRIPTIONAL REGULATOR RUTR"/>
    <property type="match status" value="1"/>
</dbReference>
<dbReference type="EMBL" id="BAABGM010000001">
    <property type="protein sequence ID" value="GAA4396960.1"/>
    <property type="molecule type" value="Genomic_DNA"/>
</dbReference>
<evidence type="ECO:0000256" key="4">
    <source>
        <dbReference type="PROSITE-ProRule" id="PRU00335"/>
    </source>
</evidence>
<dbReference type="SUPFAM" id="SSF48498">
    <property type="entry name" value="Tetracyclin repressor-like, C-terminal domain"/>
    <property type="match status" value="1"/>
</dbReference>
<keyword evidence="1" id="KW-0805">Transcription regulation</keyword>
<dbReference type="Pfam" id="PF00440">
    <property type="entry name" value="TetR_N"/>
    <property type="match status" value="1"/>
</dbReference>
<feature type="region of interest" description="Disordered" evidence="5">
    <location>
        <begin position="1"/>
        <end position="20"/>
    </location>
</feature>
<dbReference type="Pfam" id="PF13305">
    <property type="entry name" value="TetR_C_33"/>
    <property type="match status" value="1"/>
</dbReference>
<evidence type="ECO:0000256" key="1">
    <source>
        <dbReference type="ARBA" id="ARBA00023015"/>
    </source>
</evidence>
<protein>
    <submittedName>
        <fullName evidence="7">TetR/AcrR family transcriptional regulator</fullName>
    </submittedName>
</protein>
<organism evidence="7 8">
    <name type="scientific">Fodinibacter luteus</name>
    <dbReference type="NCBI Taxonomy" id="552064"/>
    <lineage>
        <taxon>Bacteria</taxon>
        <taxon>Bacillati</taxon>
        <taxon>Actinomycetota</taxon>
        <taxon>Actinomycetes</taxon>
        <taxon>Micrococcales</taxon>
        <taxon>Intrasporangiaceae</taxon>
        <taxon>Fodinibacter (ex Wang et al. 2009)</taxon>
    </lineage>
</organism>
<gene>
    <name evidence="7" type="ORF">GCM10023168_01450</name>
</gene>
<comment type="caution">
    <text evidence="7">The sequence shown here is derived from an EMBL/GenBank/DDBJ whole genome shotgun (WGS) entry which is preliminary data.</text>
</comment>
<evidence type="ECO:0000256" key="2">
    <source>
        <dbReference type="ARBA" id="ARBA00023125"/>
    </source>
</evidence>
<feature type="DNA-binding region" description="H-T-H motif" evidence="4">
    <location>
        <begin position="42"/>
        <end position="61"/>
    </location>
</feature>
<evidence type="ECO:0000256" key="5">
    <source>
        <dbReference type="SAM" id="MobiDB-lite"/>
    </source>
</evidence>
<accession>A0ABP8JW83</accession>
<dbReference type="RefSeq" id="WP_345201201.1">
    <property type="nucleotide sequence ID" value="NZ_BAABGM010000001.1"/>
</dbReference>
<keyword evidence="3" id="KW-0804">Transcription</keyword>
<feature type="domain" description="HTH tetR-type" evidence="6">
    <location>
        <begin position="19"/>
        <end position="79"/>
    </location>
</feature>
<reference evidence="8" key="1">
    <citation type="journal article" date="2019" name="Int. J. Syst. Evol. Microbiol.">
        <title>The Global Catalogue of Microorganisms (GCM) 10K type strain sequencing project: providing services to taxonomists for standard genome sequencing and annotation.</title>
        <authorList>
            <consortium name="The Broad Institute Genomics Platform"/>
            <consortium name="The Broad Institute Genome Sequencing Center for Infectious Disease"/>
            <person name="Wu L."/>
            <person name="Ma J."/>
        </authorList>
    </citation>
    <scope>NUCLEOTIDE SEQUENCE [LARGE SCALE GENOMIC DNA]</scope>
    <source>
        <strain evidence="8">JCM 17809</strain>
    </source>
</reference>
<dbReference type="SUPFAM" id="SSF46689">
    <property type="entry name" value="Homeodomain-like"/>
    <property type="match status" value="1"/>
</dbReference>
<evidence type="ECO:0000313" key="8">
    <source>
        <dbReference type="Proteomes" id="UP001500945"/>
    </source>
</evidence>